<keyword evidence="1" id="KW-0812">Transmembrane</keyword>
<organism evidence="2 3">
    <name type="scientific">Nonomuraea guangzhouensis</name>
    <dbReference type="NCBI Taxonomy" id="1291555"/>
    <lineage>
        <taxon>Bacteria</taxon>
        <taxon>Bacillati</taxon>
        <taxon>Actinomycetota</taxon>
        <taxon>Actinomycetes</taxon>
        <taxon>Streptosporangiales</taxon>
        <taxon>Streptosporangiaceae</taxon>
        <taxon>Nonomuraea</taxon>
    </lineage>
</organism>
<evidence type="ECO:0000313" key="2">
    <source>
        <dbReference type="EMBL" id="MFD1543564.1"/>
    </source>
</evidence>
<proteinExistence type="predicted"/>
<dbReference type="Pfam" id="PF19545">
    <property type="entry name" value="DUF6069"/>
    <property type="match status" value="1"/>
</dbReference>
<keyword evidence="3" id="KW-1185">Reference proteome</keyword>
<comment type="caution">
    <text evidence="2">The sequence shown here is derived from an EMBL/GenBank/DDBJ whole genome shotgun (WGS) entry which is preliminary data.</text>
</comment>
<dbReference type="Proteomes" id="UP001597097">
    <property type="component" value="Unassembled WGS sequence"/>
</dbReference>
<sequence length="146" mass="14708">MSHAAETDAVPSASAGRIAGGLAAAVLAALVVNAVIAVLALAAGASDGFPPLQASSYISLTVVGVLAGAAGWAAVRRWSRQPATVLRLLVPIVVAVSLLPDIAMFFTAMQPNTTALGVVALMVMHVATAAVAVPLFAWTLPLSTRR</sequence>
<feature type="transmembrane region" description="Helical" evidence="1">
    <location>
        <begin position="57"/>
        <end position="75"/>
    </location>
</feature>
<keyword evidence="1" id="KW-0472">Membrane</keyword>
<evidence type="ECO:0000313" key="3">
    <source>
        <dbReference type="Proteomes" id="UP001597097"/>
    </source>
</evidence>
<dbReference type="EMBL" id="JBHUCM010000039">
    <property type="protein sequence ID" value="MFD1543564.1"/>
    <property type="molecule type" value="Genomic_DNA"/>
</dbReference>
<accession>A0ABW4GME2</accession>
<reference evidence="3" key="1">
    <citation type="journal article" date="2019" name="Int. J. Syst. Evol. Microbiol.">
        <title>The Global Catalogue of Microorganisms (GCM) 10K type strain sequencing project: providing services to taxonomists for standard genome sequencing and annotation.</title>
        <authorList>
            <consortium name="The Broad Institute Genomics Platform"/>
            <consortium name="The Broad Institute Genome Sequencing Center for Infectious Disease"/>
            <person name="Wu L."/>
            <person name="Ma J."/>
        </authorList>
    </citation>
    <scope>NUCLEOTIDE SEQUENCE [LARGE SCALE GENOMIC DNA]</scope>
    <source>
        <strain evidence="3">CGMCC 1.15399</strain>
    </source>
</reference>
<gene>
    <name evidence="2" type="ORF">ACFSJ0_41435</name>
</gene>
<protein>
    <submittedName>
        <fullName evidence="2">DUF6069 family protein</fullName>
    </submittedName>
</protein>
<feature type="transmembrane region" description="Helical" evidence="1">
    <location>
        <begin position="115"/>
        <end position="140"/>
    </location>
</feature>
<evidence type="ECO:0000256" key="1">
    <source>
        <dbReference type="SAM" id="Phobius"/>
    </source>
</evidence>
<feature type="transmembrane region" description="Helical" evidence="1">
    <location>
        <begin position="87"/>
        <end position="109"/>
    </location>
</feature>
<name>A0ABW4GME2_9ACTN</name>
<dbReference type="RefSeq" id="WP_219538110.1">
    <property type="nucleotide sequence ID" value="NZ_JAHKRM010000044.1"/>
</dbReference>
<dbReference type="InterPro" id="IPR045713">
    <property type="entry name" value="DUF6069"/>
</dbReference>
<feature type="transmembrane region" description="Helical" evidence="1">
    <location>
        <begin position="21"/>
        <end position="45"/>
    </location>
</feature>
<keyword evidence="1" id="KW-1133">Transmembrane helix</keyword>